<reference evidence="2" key="1">
    <citation type="submission" date="2013-04" db="EMBL/GenBank/DDBJ databases">
        <authorList>
            <person name="Qu J."/>
            <person name="Murali S.C."/>
            <person name="Bandaranaike D."/>
            <person name="Bellair M."/>
            <person name="Blankenburg K."/>
            <person name="Chao H."/>
            <person name="Dinh H."/>
            <person name="Doddapaneni H."/>
            <person name="Downs B."/>
            <person name="Dugan-Rocha S."/>
            <person name="Elkadiri S."/>
            <person name="Gnanaolivu R.D."/>
            <person name="Hernandez B."/>
            <person name="Javaid M."/>
            <person name="Jayaseelan J.C."/>
            <person name="Lee S."/>
            <person name="Li M."/>
            <person name="Ming W."/>
            <person name="Munidasa M."/>
            <person name="Muniz J."/>
            <person name="Nguyen L."/>
            <person name="Ongeri F."/>
            <person name="Osuji N."/>
            <person name="Pu L.-L."/>
            <person name="Puazo M."/>
            <person name="Qu C."/>
            <person name="Quiroz J."/>
            <person name="Raj R."/>
            <person name="Weissenberger G."/>
            <person name="Xin Y."/>
            <person name="Zou X."/>
            <person name="Han Y."/>
            <person name="Richards S."/>
            <person name="Worley K."/>
            <person name="Muzny D."/>
            <person name="Gibbs R."/>
        </authorList>
    </citation>
    <scope>NUCLEOTIDE SEQUENCE</scope>
    <source>
        <strain evidence="2">Sampled in the wild</strain>
    </source>
</reference>
<dbReference type="PANTHER" id="PTHR46829">
    <property type="entry name" value="STERILE ALPHA MOTIF DOMAIN-CONTAINING PROTEIN 15"/>
    <property type="match status" value="1"/>
</dbReference>
<feature type="domain" description="SAM" evidence="1">
    <location>
        <begin position="9"/>
        <end position="49"/>
    </location>
</feature>
<name>A0A8K0JXB1_LADFU</name>
<gene>
    <name evidence="2" type="ORF">J437_LFUL005422</name>
</gene>
<evidence type="ECO:0000313" key="2">
    <source>
        <dbReference type="EMBL" id="KAG8223859.1"/>
    </source>
</evidence>
<reference evidence="2" key="2">
    <citation type="submission" date="2017-10" db="EMBL/GenBank/DDBJ databases">
        <title>Ladona fulva Genome sequencing and assembly.</title>
        <authorList>
            <person name="Murali S."/>
            <person name="Richards S."/>
            <person name="Bandaranaike D."/>
            <person name="Bellair M."/>
            <person name="Blankenburg K."/>
            <person name="Chao H."/>
            <person name="Dinh H."/>
            <person name="Doddapaneni H."/>
            <person name="Dugan-Rocha S."/>
            <person name="Elkadiri S."/>
            <person name="Gnanaolivu R."/>
            <person name="Hernandez B."/>
            <person name="Skinner E."/>
            <person name="Javaid M."/>
            <person name="Lee S."/>
            <person name="Li M."/>
            <person name="Ming W."/>
            <person name="Munidasa M."/>
            <person name="Muniz J."/>
            <person name="Nguyen L."/>
            <person name="Hughes D."/>
            <person name="Osuji N."/>
            <person name="Pu L.-L."/>
            <person name="Puazo M."/>
            <person name="Qu C."/>
            <person name="Quiroz J."/>
            <person name="Raj R."/>
            <person name="Weissenberger G."/>
            <person name="Xin Y."/>
            <person name="Zou X."/>
            <person name="Han Y."/>
            <person name="Worley K."/>
            <person name="Muzny D."/>
            <person name="Gibbs R."/>
        </authorList>
    </citation>
    <scope>NUCLEOTIDE SEQUENCE</scope>
    <source>
        <strain evidence="2">Sampled in the wild</strain>
    </source>
</reference>
<dbReference type="SUPFAM" id="SSF47769">
    <property type="entry name" value="SAM/Pointed domain"/>
    <property type="match status" value="1"/>
</dbReference>
<dbReference type="AlphaFoldDB" id="A0A8K0JXB1"/>
<accession>A0A8K0JXB1</accession>
<dbReference type="Gene3D" id="1.10.150.50">
    <property type="entry name" value="Transcription Factor, Ets-1"/>
    <property type="match status" value="1"/>
</dbReference>
<dbReference type="Proteomes" id="UP000792457">
    <property type="component" value="Unassembled WGS sequence"/>
</dbReference>
<dbReference type="InterPro" id="IPR001660">
    <property type="entry name" value="SAM"/>
</dbReference>
<evidence type="ECO:0000259" key="1">
    <source>
        <dbReference type="Pfam" id="PF00536"/>
    </source>
</evidence>
<dbReference type="OrthoDB" id="6133291at2759"/>
<sequence>MNLPVDKECFINNYISGRKLILVDANTLPKLNITNFEDIKSITAAIHKLLNVQPETWSRSISLPPRDPESMFLIYKRPTGRVYDKKPQSKILEETGYLIKRPKLTKNMWDLNYYEMPNFPKEI</sequence>
<dbReference type="InterPro" id="IPR013761">
    <property type="entry name" value="SAM/pointed_sf"/>
</dbReference>
<evidence type="ECO:0000313" key="3">
    <source>
        <dbReference type="Proteomes" id="UP000792457"/>
    </source>
</evidence>
<dbReference type="Pfam" id="PF00536">
    <property type="entry name" value="SAM_1"/>
    <property type="match status" value="1"/>
</dbReference>
<proteinExistence type="predicted"/>
<comment type="caution">
    <text evidence="2">The sequence shown here is derived from an EMBL/GenBank/DDBJ whole genome shotgun (WGS) entry which is preliminary data.</text>
</comment>
<organism evidence="2 3">
    <name type="scientific">Ladona fulva</name>
    <name type="common">Scarce chaser dragonfly</name>
    <name type="synonym">Libellula fulva</name>
    <dbReference type="NCBI Taxonomy" id="123851"/>
    <lineage>
        <taxon>Eukaryota</taxon>
        <taxon>Metazoa</taxon>
        <taxon>Ecdysozoa</taxon>
        <taxon>Arthropoda</taxon>
        <taxon>Hexapoda</taxon>
        <taxon>Insecta</taxon>
        <taxon>Pterygota</taxon>
        <taxon>Palaeoptera</taxon>
        <taxon>Odonata</taxon>
        <taxon>Epiprocta</taxon>
        <taxon>Anisoptera</taxon>
        <taxon>Libelluloidea</taxon>
        <taxon>Libellulidae</taxon>
        <taxon>Ladona</taxon>
    </lineage>
</organism>
<keyword evidence="3" id="KW-1185">Reference proteome</keyword>
<feature type="non-terminal residue" evidence="2">
    <location>
        <position position="123"/>
    </location>
</feature>
<protein>
    <recommendedName>
        <fullName evidence="1">SAM domain-containing protein</fullName>
    </recommendedName>
</protein>
<dbReference type="PANTHER" id="PTHR46829:SF1">
    <property type="entry name" value="STERILE ALPHA MOTIF DOMAIN-CONTAINING PROTEIN 15"/>
    <property type="match status" value="1"/>
</dbReference>
<dbReference type="EMBL" id="KZ308177">
    <property type="protein sequence ID" value="KAG8223859.1"/>
    <property type="molecule type" value="Genomic_DNA"/>
</dbReference>